<dbReference type="GO" id="GO:0004553">
    <property type="term" value="F:hydrolase activity, hydrolyzing O-glycosyl compounds"/>
    <property type="evidence" value="ECO:0007669"/>
    <property type="project" value="InterPro"/>
</dbReference>
<dbReference type="InterPro" id="IPR001547">
    <property type="entry name" value="Glyco_hydro_5"/>
</dbReference>
<proteinExistence type="inferred from homology"/>
<dbReference type="Proteomes" id="UP000000263">
    <property type="component" value="Chromosome"/>
</dbReference>
<dbReference type="PANTHER" id="PTHR12631:SF10">
    <property type="entry name" value="BETA-XYLOSIDASE-LIKE PROTEIN-RELATED"/>
    <property type="match status" value="1"/>
</dbReference>
<keyword evidence="2 3" id="KW-0326">Glycosidase</keyword>
<evidence type="ECO:0000313" key="6">
    <source>
        <dbReference type="EMBL" id="ABU58794.1"/>
    </source>
</evidence>
<feature type="domain" description="Glycoside hydrolase family 5" evidence="5">
    <location>
        <begin position="51"/>
        <end position="232"/>
    </location>
</feature>
<evidence type="ECO:0000256" key="1">
    <source>
        <dbReference type="ARBA" id="ARBA00022801"/>
    </source>
</evidence>
<evidence type="ECO:0000256" key="3">
    <source>
        <dbReference type="RuleBase" id="RU361153"/>
    </source>
</evidence>
<dbReference type="InterPro" id="IPR051923">
    <property type="entry name" value="Glycosyl_Hydrolase_39"/>
</dbReference>
<keyword evidence="1 3" id="KW-0378">Hydrolase</keyword>
<dbReference type="OrthoDB" id="143943at2"/>
<evidence type="ECO:0000256" key="2">
    <source>
        <dbReference type="ARBA" id="ARBA00023295"/>
    </source>
</evidence>
<dbReference type="eggNOG" id="COG2730">
    <property type="taxonomic scope" value="Bacteria"/>
</dbReference>
<dbReference type="GO" id="GO:0000272">
    <property type="term" value="P:polysaccharide catabolic process"/>
    <property type="evidence" value="ECO:0007669"/>
    <property type="project" value="InterPro"/>
</dbReference>
<dbReference type="PANTHER" id="PTHR12631">
    <property type="entry name" value="ALPHA-L-IDURONIDASE"/>
    <property type="match status" value="1"/>
</dbReference>
<keyword evidence="7" id="KW-1185">Reference proteome</keyword>
<keyword evidence="4" id="KW-1133">Transmembrane helix</keyword>
<evidence type="ECO:0000256" key="4">
    <source>
        <dbReference type="SAM" id="Phobius"/>
    </source>
</evidence>
<dbReference type="KEGG" id="rca:Rcas_2723"/>
<dbReference type="SUPFAM" id="SSF51445">
    <property type="entry name" value="(Trans)glycosidases"/>
    <property type="match status" value="1"/>
</dbReference>
<feature type="transmembrane region" description="Helical" evidence="4">
    <location>
        <begin position="519"/>
        <end position="541"/>
    </location>
</feature>
<accession>A7NMM3</accession>
<evidence type="ECO:0000259" key="5">
    <source>
        <dbReference type="Pfam" id="PF00150"/>
    </source>
</evidence>
<protein>
    <recommendedName>
        <fullName evidence="5">Glycoside hydrolase family 5 domain-containing protein</fullName>
    </recommendedName>
</protein>
<evidence type="ECO:0000313" key="7">
    <source>
        <dbReference type="Proteomes" id="UP000000263"/>
    </source>
</evidence>
<gene>
    <name evidence="6" type="ordered locus">Rcas_2723</name>
</gene>
<dbReference type="STRING" id="383372.Rcas_2723"/>
<dbReference type="Pfam" id="PF00150">
    <property type="entry name" value="Cellulase"/>
    <property type="match status" value="1"/>
</dbReference>
<sequence>MVRLLLRVAVIGALTAALAVFTWFDNEVNRGVTYTPPAPPIPWTDVPQIGVNAYNLQFEPDAANVTRTLELARSMGAHFVRIQMPWDDVEIHGKGDFVDRRNPDQMRSSWEKYDIIVAEAQRLGLELIVRIDRAPQWARPNDDTAPRFQAGLLENANSTGPPENYADYADFVAAVAARYRGQVRFIQIWNEPNLAYEWSWRIPEPERFVELLRLAATAARTANPDIVILFPSLSPTDGKEPRIAPMSELEYLDRVYRAGGAPYFDIMSAQAYGLGQPPNENRYIRLRWRPDAPFRDLDRPIDTRIDVSRVVLLREVMERHGDSGKAVWISEFGYNSAPDHIPEPARSTWGPPVSEEMKGAYLVGQLERARREWPWIGVMNVWFLRWGGYREPDPADPTPYFALVDRNFQPLPAYDALRAYAADGAIAGTGMHSWRHPAVETMEEGKWRVRFTGQSFAVRLNMPAEVRLDGGVARPIMPSDDGSPVIIASGLPDDVHTFEIRSAAAPEYFVVGREQPLPWVWTLTPALLTVALASVGALTMIEIGRWVVRR</sequence>
<reference evidence="6 7" key="1">
    <citation type="submission" date="2007-08" db="EMBL/GenBank/DDBJ databases">
        <title>Complete sequence of Roseiflexus castenholzii DSM 13941.</title>
        <authorList>
            <consortium name="US DOE Joint Genome Institute"/>
            <person name="Copeland A."/>
            <person name="Lucas S."/>
            <person name="Lapidus A."/>
            <person name="Barry K."/>
            <person name="Glavina del Rio T."/>
            <person name="Dalin E."/>
            <person name="Tice H."/>
            <person name="Pitluck S."/>
            <person name="Thompson L.S."/>
            <person name="Brettin T."/>
            <person name="Bruce D."/>
            <person name="Detter J.C."/>
            <person name="Han C."/>
            <person name="Tapia R."/>
            <person name="Schmutz J."/>
            <person name="Larimer F."/>
            <person name="Land M."/>
            <person name="Hauser L."/>
            <person name="Kyrpides N."/>
            <person name="Mikhailova N."/>
            <person name="Bryant D.A."/>
            <person name="Hanada S."/>
            <person name="Tsukatani Y."/>
            <person name="Richardson P."/>
        </authorList>
    </citation>
    <scope>NUCLEOTIDE SEQUENCE [LARGE SCALE GENOMIC DNA]</scope>
    <source>
        <strain evidence="7">DSM 13941 / HLO8</strain>
    </source>
</reference>
<name>A7NMM3_ROSCS</name>
<dbReference type="CAZy" id="GH39">
    <property type="family name" value="Glycoside Hydrolase Family 39"/>
</dbReference>
<dbReference type="InterPro" id="IPR017853">
    <property type="entry name" value="GH"/>
</dbReference>
<keyword evidence="4" id="KW-0812">Transmembrane</keyword>
<comment type="similarity">
    <text evidence="3">Belongs to the glycosyl hydrolase 5 (cellulase A) family.</text>
</comment>
<dbReference type="RefSeq" id="WP_012121218.1">
    <property type="nucleotide sequence ID" value="NC_009767.1"/>
</dbReference>
<keyword evidence="4" id="KW-0472">Membrane</keyword>
<dbReference type="AlphaFoldDB" id="A7NMM3"/>
<dbReference type="EMBL" id="CP000804">
    <property type="protein sequence ID" value="ABU58794.1"/>
    <property type="molecule type" value="Genomic_DNA"/>
</dbReference>
<dbReference type="HOGENOM" id="CLU_034735_0_0_0"/>
<dbReference type="Gene3D" id="3.20.20.80">
    <property type="entry name" value="Glycosidases"/>
    <property type="match status" value="1"/>
</dbReference>
<organism evidence="6 7">
    <name type="scientific">Roseiflexus castenholzii (strain DSM 13941 / HLO8)</name>
    <dbReference type="NCBI Taxonomy" id="383372"/>
    <lineage>
        <taxon>Bacteria</taxon>
        <taxon>Bacillati</taxon>
        <taxon>Chloroflexota</taxon>
        <taxon>Chloroflexia</taxon>
        <taxon>Chloroflexales</taxon>
        <taxon>Roseiflexineae</taxon>
        <taxon>Roseiflexaceae</taxon>
        <taxon>Roseiflexus</taxon>
    </lineage>
</organism>